<evidence type="ECO:0000256" key="2">
    <source>
        <dbReference type="PROSITE-ProRule" id="PRU00169"/>
    </source>
</evidence>
<reference evidence="5 6" key="1">
    <citation type="submission" date="2017-02" db="EMBL/GenBank/DDBJ databases">
        <title>Paraburkholderia sophoroidis sp. nov. and Paraburkholderia steynii sp. nov. rhizobial symbionts of the fynbos legume Hypocalyptus sophoroides.</title>
        <authorList>
            <person name="Steenkamp E.T."/>
            <person name="Beukes C.W."/>
            <person name="Van Zyl E."/>
            <person name="Avontuur J."/>
            <person name="Chan W.Y."/>
            <person name="Hassen A."/>
            <person name="Palmer M."/>
            <person name="Mthombeni L."/>
            <person name="Phalane F."/>
            <person name="Sereme K."/>
            <person name="Venter S.N."/>
        </authorList>
    </citation>
    <scope>NUCLEOTIDE SEQUENCE [LARGE SCALE GENOMIC DNA]</scope>
    <source>
        <strain evidence="5 6">HC1.1ba</strain>
    </source>
</reference>
<dbReference type="PANTHER" id="PTHR44591">
    <property type="entry name" value="STRESS RESPONSE REGULATOR PROTEIN 1"/>
    <property type="match status" value="1"/>
</dbReference>
<dbReference type="SUPFAM" id="SSF52172">
    <property type="entry name" value="CheY-like"/>
    <property type="match status" value="1"/>
</dbReference>
<dbReference type="Pfam" id="PF00072">
    <property type="entry name" value="Response_reg"/>
    <property type="match status" value="1"/>
</dbReference>
<gene>
    <name evidence="5" type="ORF">BZM27_43470</name>
</gene>
<evidence type="ECO:0000256" key="1">
    <source>
        <dbReference type="ARBA" id="ARBA00022553"/>
    </source>
</evidence>
<dbReference type="InterPro" id="IPR011006">
    <property type="entry name" value="CheY-like_superfamily"/>
</dbReference>
<dbReference type="SMART" id="SM00448">
    <property type="entry name" value="REC"/>
    <property type="match status" value="1"/>
</dbReference>
<dbReference type="AlphaFoldDB" id="A0A4R0X2M8"/>
<dbReference type="EMBL" id="MWML01000292">
    <property type="protein sequence ID" value="TCG04084.1"/>
    <property type="molecule type" value="Genomic_DNA"/>
</dbReference>
<dbReference type="Proteomes" id="UP000294200">
    <property type="component" value="Unassembled WGS sequence"/>
</dbReference>
<dbReference type="InterPro" id="IPR001789">
    <property type="entry name" value="Sig_transdc_resp-reg_receiver"/>
</dbReference>
<evidence type="ECO:0000259" key="4">
    <source>
        <dbReference type="PROSITE" id="PS50110"/>
    </source>
</evidence>
<feature type="region of interest" description="Disordered" evidence="3">
    <location>
        <begin position="145"/>
        <end position="165"/>
    </location>
</feature>
<evidence type="ECO:0000313" key="6">
    <source>
        <dbReference type="Proteomes" id="UP000294200"/>
    </source>
</evidence>
<evidence type="ECO:0000313" key="5">
    <source>
        <dbReference type="EMBL" id="TCG04084.1"/>
    </source>
</evidence>
<sequence length="165" mass="17695">MPIAPAPAVNESEPVAVQEPGRPKPRVLIVDDNRDVADSLALILRMHNYEVRTADDGPSALQVAAAWLPEVILLDIGLPGMSGQDVAKELKALSQTRRSMLIAMTGFGSGEDISQSAEAGFSHHLVKPVDPDMLIGLLRDMNPSRDGEADATAHVGELTTKRDRL</sequence>
<feature type="modified residue" description="4-aspartylphosphate" evidence="2">
    <location>
        <position position="75"/>
    </location>
</feature>
<feature type="domain" description="Response regulatory" evidence="4">
    <location>
        <begin position="26"/>
        <end position="142"/>
    </location>
</feature>
<keyword evidence="1 2" id="KW-0597">Phosphoprotein</keyword>
<dbReference type="GO" id="GO:0000160">
    <property type="term" value="P:phosphorelay signal transduction system"/>
    <property type="evidence" value="ECO:0007669"/>
    <property type="project" value="InterPro"/>
</dbReference>
<evidence type="ECO:0000256" key="3">
    <source>
        <dbReference type="SAM" id="MobiDB-lite"/>
    </source>
</evidence>
<keyword evidence="6" id="KW-1185">Reference proteome</keyword>
<dbReference type="Gene3D" id="3.40.50.2300">
    <property type="match status" value="1"/>
</dbReference>
<dbReference type="CDD" id="cd17580">
    <property type="entry name" value="REC_2_DhkD-like"/>
    <property type="match status" value="1"/>
</dbReference>
<protein>
    <recommendedName>
        <fullName evidence="4">Response regulatory domain-containing protein</fullName>
    </recommendedName>
</protein>
<comment type="caution">
    <text evidence="5">The sequence shown here is derived from an EMBL/GenBank/DDBJ whole genome shotgun (WGS) entry which is preliminary data.</text>
</comment>
<proteinExistence type="predicted"/>
<dbReference type="InterPro" id="IPR050595">
    <property type="entry name" value="Bact_response_regulator"/>
</dbReference>
<dbReference type="PROSITE" id="PS50110">
    <property type="entry name" value="RESPONSE_REGULATORY"/>
    <property type="match status" value="1"/>
</dbReference>
<organism evidence="5 6">
    <name type="scientific">Paraburkholderia steynii</name>
    <dbReference type="NCBI Taxonomy" id="1245441"/>
    <lineage>
        <taxon>Bacteria</taxon>
        <taxon>Pseudomonadati</taxon>
        <taxon>Pseudomonadota</taxon>
        <taxon>Betaproteobacteria</taxon>
        <taxon>Burkholderiales</taxon>
        <taxon>Burkholderiaceae</taxon>
        <taxon>Paraburkholderia</taxon>
    </lineage>
</organism>
<dbReference type="PANTHER" id="PTHR44591:SF3">
    <property type="entry name" value="RESPONSE REGULATORY DOMAIN-CONTAINING PROTEIN"/>
    <property type="match status" value="1"/>
</dbReference>
<feature type="region of interest" description="Disordered" evidence="3">
    <location>
        <begin position="1"/>
        <end position="20"/>
    </location>
</feature>
<name>A0A4R0X2M8_9BURK</name>
<accession>A0A4R0X2M8</accession>